<keyword evidence="4" id="KW-0680">Restriction system</keyword>
<evidence type="ECO:0000256" key="3">
    <source>
        <dbReference type="ARBA" id="ARBA00022691"/>
    </source>
</evidence>
<keyword evidence="3" id="KW-0949">S-adenosyl-L-methionine</keyword>
<sequence>MNAPIHAPAFYNEIEPYLCTWLNHQIAAGLIAPGRVDGRDIRDLDANDLAGHRQVHLFAGVGGWAYAARLAGWPDDVELWSASCPCQPFSVAGKRGGTNDPRHLWPDVFRLVRQRRPAALVGEQVAAATGQGWLDGVFADLASLGYTCEAAVVPACAVNAPHRRDRLWFVAYTDDARLQRLVGDVAGAEEGWRVADGSAAASGVRDGAGAVGDADGVGGQVDPHAGGRAPGSRARPLAGSGGAGAGVVADADESGAAEGWLQRCGEFGGVGGDPADRAGTVSDPDERLRERRPDLAQRHAQARTIAARDRDGRERGAWDDVEWIVGHDGKARRVPRTGIRLLADGIPARIPRLRAAGNAIVPVLGAEVIRALMDTLSDR</sequence>
<feature type="region of interest" description="Disordered" evidence="6">
    <location>
        <begin position="203"/>
        <end position="240"/>
    </location>
</feature>
<proteinExistence type="predicted"/>
<evidence type="ECO:0000256" key="2">
    <source>
        <dbReference type="ARBA" id="ARBA00022679"/>
    </source>
</evidence>
<keyword evidence="2" id="KW-0808">Transferase</keyword>
<feature type="compositionally biased region" description="Low complexity" evidence="6">
    <location>
        <begin position="203"/>
        <end position="214"/>
    </location>
</feature>
<comment type="catalytic activity">
    <reaction evidence="5">
        <text>a 2'-deoxycytidine in DNA + S-adenosyl-L-methionine = a 5-methyl-2'-deoxycytidine in DNA + S-adenosyl-L-homocysteine + H(+)</text>
        <dbReference type="Rhea" id="RHEA:13681"/>
        <dbReference type="Rhea" id="RHEA-COMP:11369"/>
        <dbReference type="Rhea" id="RHEA-COMP:11370"/>
        <dbReference type="ChEBI" id="CHEBI:15378"/>
        <dbReference type="ChEBI" id="CHEBI:57856"/>
        <dbReference type="ChEBI" id="CHEBI:59789"/>
        <dbReference type="ChEBI" id="CHEBI:85452"/>
        <dbReference type="ChEBI" id="CHEBI:85454"/>
        <dbReference type="EC" id="2.1.1.37"/>
    </reaction>
</comment>
<dbReference type="Gene3D" id="3.40.50.150">
    <property type="entry name" value="Vaccinia Virus protein VP39"/>
    <property type="match status" value="1"/>
</dbReference>
<evidence type="ECO:0000256" key="4">
    <source>
        <dbReference type="ARBA" id="ARBA00022747"/>
    </source>
</evidence>
<keyword evidence="8" id="KW-1185">Reference proteome</keyword>
<reference evidence="8" key="1">
    <citation type="journal article" date="2019" name="Int. J. Syst. Evol. Microbiol.">
        <title>The Global Catalogue of Microorganisms (GCM) 10K type strain sequencing project: providing services to taxonomists for standard genome sequencing and annotation.</title>
        <authorList>
            <consortium name="The Broad Institute Genomics Platform"/>
            <consortium name="The Broad Institute Genome Sequencing Center for Infectious Disease"/>
            <person name="Wu L."/>
            <person name="Ma J."/>
        </authorList>
    </citation>
    <scope>NUCLEOTIDE SEQUENCE [LARGE SCALE GENOMIC DNA]</scope>
    <source>
        <strain evidence="8">JCM 18204</strain>
    </source>
</reference>
<dbReference type="Pfam" id="PF00145">
    <property type="entry name" value="DNA_methylase"/>
    <property type="match status" value="1"/>
</dbReference>
<evidence type="ECO:0000256" key="1">
    <source>
        <dbReference type="ARBA" id="ARBA00022603"/>
    </source>
</evidence>
<dbReference type="RefSeq" id="WP_345301609.1">
    <property type="nucleotide sequence ID" value="NZ_BAABJE010000001.1"/>
</dbReference>
<protein>
    <recommendedName>
        <fullName evidence="9">DNA (cytosine-5-)-methyltransferase</fullName>
    </recommendedName>
</protein>
<comment type="caution">
    <text evidence="7">The sequence shown here is derived from an EMBL/GenBank/DDBJ whole genome shotgun (WGS) entry which is preliminary data.</text>
</comment>
<dbReference type="SUPFAM" id="SSF53335">
    <property type="entry name" value="S-adenosyl-L-methionine-dependent methyltransferases"/>
    <property type="match status" value="1"/>
</dbReference>
<evidence type="ECO:0000313" key="8">
    <source>
        <dbReference type="Proteomes" id="UP001499959"/>
    </source>
</evidence>
<dbReference type="InterPro" id="IPR001525">
    <property type="entry name" value="C5_MeTfrase"/>
</dbReference>
<dbReference type="EMBL" id="BAABJE010000001">
    <property type="protein sequence ID" value="GAA4782703.1"/>
    <property type="molecule type" value="Genomic_DNA"/>
</dbReference>
<evidence type="ECO:0000313" key="7">
    <source>
        <dbReference type="EMBL" id="GAA4782703.1"/>
    </source>
</evidence>
<accession>A0ABP9ALQ8</accession>
<evidence type="ECO:0008006" key="9">
    <source>
        <dbReference type="Google" id="ProtNLM"/>
    </source>
</evidence>
<keyword evidence="1" id="KW-0489">Methyltransferase</keyword>
<dbReference type="InterPro" id="IPR031303">
    <property type="entry name" value="C5_meth_CS"/>
</dbReference>
<dbReference type="Proteomes" id="UP001499959">
    <property type="component" value="Unassembled WGS sequence"/>
</dbReference>
<organism evidence="7 8">
    <name type="scientific">Lysobacter hankyongensis</name>
    <dbReference type="NCBI Taxonomy" id="1176535"/>
    <lineage>
        <taxon>Bacteria</taxon>
        <taxon>Pseudomonadati</taxon>
        <taxon>Pseudomonadota</taxon>
        <taxon>Gammaproteobacteria</taxon>
        <taxon>Lysobacterales</taxon>
        <taxon>Lysobacteraceae</taxon>
        <taxon>Lysobacter</taxon>
    </lineage>
</organism>
<gene>
    <name evidence="7" type="ORF">GCM10023307_04120</name>
</gene>
<feature type="region of interest" description="Disordered" evidence="6">
    <location>
        <begin position="268"/>
        <end position="289"/>
    </location>
</feature>
<dbReference type="InterPro" id="IPR029063">
    <property type="entry name" value="SAM-dependent_MTases_sf"/>
</dbReference>
<evidence type="ECO:0000256" key="5">
    <source>
        <dbReference type="ARBA" id="ARBA00047422"/>
    </source>
</evidence>
<name>A0ABP9ALQ8_9GAMM</name>
<dbReference type="PROSITE" id="PS00095">
    <property type="entry name" value="C5_MTASE_2"/>
    <property type="match status" value="1"/>
</dbReference>
<evidence type="ECO:0000256" key="6">
    <source>
        <dbReference type="SAM" id="MobiDB-lite"/>
    </source>
</evidence>